<evidence type="ECO:0000256" key="6">
    <source>
        <dbReference type="ARBA" id="ARBA00023145"/>
    </source>
</evidence>
<keyword evidence="2" id="KW-0645">Protease</keyword>
<dbReference type="PRINTS" id="PR00705">
    <property type="entry name" value="PAPAIN"/>
</dbReference>
<dbReference type="GO" id="GO:0006508">
    <property type="term" value="P:proteolysis"/>
    <property type="evidence" value="ECO:0007669"/>
    <property type="project" value="UniProtKB-KW"/>
</dbReference>
<dbReference type="InterPro" id="IPR038765">
    <property type="entry name" value="Papain-like_cys_pep_sf"/>
</dbReference>
<comment type="function">
    <text evidence="9">Expression of the protease correlates with blood-feeding and suggests a role for the protease in blood digestion.</text>
</comment>
<dbReference type="InterPro" id="IPR025661">
    <property type="entry name" value="Pept_asp_AS"/>
</dbReference>
<dbReference type="AlphaFoldDB" id="Q8MUI2"/>
<name>Q8MUI2_9BILA</name>
<comment type="similarity">
    <text evidence="1">Belongs to the peptidase C1 family.</text>
</comment>
<dbReference type="EMBL" id="AF522068">
    <property type="protein sequence ID" value="AAM82155.1"/>
    <property type="molecule type" value="mRNA"/>
</dbReference>
<dbReference type="FunFam" id="3.90.70.10:FF:000031">
    <property type="entry name" value="Cathepsin B"/>
    <property type="match status" value="1"/>
</dbReference>
<keyword evidence="6" id="KW-0865">Zymogen</keyword>
<dbReference type="InterPro" id="IPR000668">
    <property type="entry name" value="Peptidase_C1A_C"/>
</dbReference>
<organism evidence="12">
    <name type="scientific">Ancylostoma ceylanicum</name>
    <dbReference type="NCBI Taxonomy" id="53326"/>
    <lineage>
        <taxon>Eukaryota</taxon>
        <taxon>Metazoa</taxon>
        <taxon>Ecdysozoa</taxon>
        <taxon>Nematoda</taxon>
        <taxon>Chromadorea</taxon>
        <taxon>Rhabditida</taxon>
        <taxon>Rhabditina</taxon>
        <taxon>Rhabditomorpha</taxon>
        <taxon>Strongyloidea</taxon>
        <taxon>Ancylostomatidae</taxon>
        <taxon>Ancylostomatinae</taxon>
        <taxon>Ancylostoma</taxon>
    </lineage>
</organism>
<feature type="chain" id="PRO_5018599382" evidence="10">
    <location>
        <begin position="22"/>
        <end position="348"/>
    </location>
</feature>
<feature type="domain" description="Peptidase C1A papain C-terminal" evidence="11">
    <location>
        <begin position="94"/>
        <end position="345"/>
    </location>
</feature>
<keyword evidence="4" id="KW-0378">Hydrolase</keyword>
<evidence type="ECO:0000256" key="7">
    <source>
        <dbReference type="ARBA" id="ARBA00023157"/>
    </source>
</evidence>
<dbReference type="PROSITE" id="PS00640">
    <property type="entry name" value="THIOL_PROTEASE_ASN"/>
    <property type="match status" value="1"/>
</dbReference>
<dbReference type="PROSITE" id="PS00639">
    <property type="entry name" value="THIOL_PROTEASE_HIS"/>
    <property type="match status" value="1"/>
</dbReference>
<dbReference type="MEROPS" id="C01.101"/>
<dbReference type="GO" id="GO:0008234">
    <property type="term" value="F:cysteine-type peptidase activity"/>
    <property type="evidence" value="ECO:0007669"/>
    <property type="project" value="UniProtKB-KW"/>
</dbReference>
<dbReference type="PANTHER" id="PTHR12411">
    <property type="entry name" value="CYSTEINE PROTEASE FAMILY C1-RELATED"/>
    <property type="match status" value="1"/>
</dbReference>
<proteinExistence type="evidence at transcript level"/>
<keyword evidence="5" id="KW-0788">Thiol protease</keyword>
<evidence type="ECO:0000256" key="4">
    <source>
        <dbReference type="ARBA" id="ARBA00022801"/>
    </source>
</evidence>
<evidence type="ECO:0000256" key="3">
    <source>
        <dbReference type="ARBA" id="ARBA00022729"/>
    </source>
</evidence>
<evidence type="ECO:0000256" key="10">
    <source>
        <dbReference type="SAM" id="SignalP"/>
    </source>
</evidence>
<evidence type="ECO:0000256" key="1">
    <source>
        <dbReference type="ARBA" id="ARBA00008455"/>
    </source>
</evidence>
<dbReference type="SUPFAM" id="SSF54001">
    <property type="entry name" value="Cysteine proteinases"/>
    <property type="match status" value="1"/>
</dbReference>
<dbReference type="InterPro" id="IPR025660">
    <property type="entry name" value="Pept_his_AS"/>
</dbReference>
<dbReference type="SMART" id="SM00645">
    <property type="entry name" value="Pept_C1"/>
    <property type="match status" value="1"/>
</dbReference>
<protein>
    <submittedName>
        <fullName evidence="12">Cysteine proteinase</fullName>
    </submittedName>
</protein>
<keyword evidence="8" id="KW-0325">Glycoprotein</keyword>
<evidence type="ECO:0000313" key="12">
    <source>
        <dbReference type="EMBL" id="AAM82155.1"/>
    </source>
</evidence>
<dbReference type="PROSITE" id="PS00139">
    <property type="entry name" value="THIOL_PROTEASE_CYS"/>
    <property type="match status" value="1"/>
</dbReference>
<sequence length="348" mass="39507">MLPFLIALLIIPPVEKPLTVAEYLARPKSEDAAKLDGKAFVDYINQQQSFFRAEYSPDAEEFVRNRIMDVKFAVDPEKTEPNYVLANTEMKVDIPDTFDARDRWPNCTSMKHIRDQSSCGSCWAVAAASAMSDRVCALTNGRINRILSDTEVLSCCFGSCGFGCKGGYPARAFGYAWRYGLSTGGPYGEKDACQPYAFYPCGNHAHEPYYGPCPDELWPTPTCRRTCQLGYPIPFEKDKIFNDQTYYIFGNETEIKYEIMTRGPVVATYKVYRDFDYYKKGVYIHREGEVTGLHAVKIIGWGKGNDVPYWLVANSWNTDWGDNGYFRIVRGTDNCEIERQMVGGIMRV</sequence>
<evidence type="ECO:0000256" key="8">
    <source>
        <dbReference type="ARBA" id="ARBA00023180"/>
    </source>
</evidence>
<accession>Q8MUI2</accession>
<dbReference type="Gene3D" id="3.90.70.10">
    <property type="entry name" value="Cysteine proteinases"/>
    <property type="match status" value="1"/>
</dbReference>
<dbReference type="InterPro" id="IPR000169">
    <property type="entry name" value="Pept_cys_AS"/>
</dbReference>
<evidence type="ECO:0000256" key="2">
    <source>
        <dbReference type="ARBA" id="ARBA00022670"/>
    </source>
</evidence>
<dbReference type="InterPro" id="IPR013128">
    <property type="entry name" value="Peptidase_C1A"/>
</dbReference>
<evidence type="ECO:0000256" key="5">
    <source>
        <dbReference type="ARBA" id="ARBA00022807"/>
    </source>
</evidence>
<evidence type="ECO:0000259" key="11">
    <source>
        <dbReference type="SMART" id="SM00645"/>
    </source>
</evidence>
<dbReference type="Pfam" id="PF00112">
    <property type="entry name" value="Peptidase_C1"/>
    <property type="match status" value="1"/>
</dbReference>
<keyword evidence="7" id="KW-1015">Disulfide bond</keyword>
<evidence type="ECO:0000256" key="9">
    <source>
        <dbReference type="ARBA" id="ARBA00057399"/>
    </source>
</evidence>
<reference evidence="12" key="1">
    <citation type="submission" date="2002-06" db="EMBL/GenBank/DDBJ databases">
        <title>Molecular cloning of AceyCP2 cysteine proteinase cDNA from Ancylosoma ceylanicum.</title>
        <authorList>
            <person name="Mieszczanek J.A."/>
            <person name="Kofta W."/>
            <person name="Cappello M."/>
            <person name="Wedrychowicz H.Z."/>
        </authorList>
    </citation>
    <scope>NUCLEOTIDE SEQUENCE</scope>
</reference>
<feature type="signal peptide" evidence="10">
    <location>
        <begin position="1"/>
        <end position="21"/>
    </location>
</feature>
<dbReference type="CDD" id="cd02620">
    <property type="entry name" value="Peptidase_C1A_CathepsinB"/>
    <property type="match status" value="1"/>
</dbReference>
<keyword evidence="3 10" id="KW-0732">Signal</keyword>